<dbReference type="Gene3D" id="1.10.10.10">
    <property type="entry name" value="Winged helix-like DNA-binding domain superfamily/Winged helix DNA-binding domain"/>
    <property type="match status" value="1"/>
</dbReference>
<gene>
    <name evidence="5" type="ORF">GCM10011385_35650</name>
</gene>
<evidence type="ECO:0000256" key="1">
    <source>
        <dbReference type="ARBA" id="ARBA00023015"/>
    </source>
</evidence>
<name>A0A916S036_9HYPH</name>
<dbReference type="PROSITE" id="PS50949">
    <property type="entry name" value="HTH_GNTR"/>
    <property type="match status" value="1"/>
</dbReference>
<dbReference type="RefSeq" id="WP_188722461.1">
    <property type="nucleotide sequence ID" value="NZ_BMIF01000014.1"/>
</dbReference>
<dbReference type="PRINTS" id="PR00035">
    <property type="entry name" value="HTHGNTR"/>
</dbReference>
<dbReference type="GO" id="GO:0003677">
    <property type="term" value="F:DNA binding"/>
    <property type="evidence" value="ECO:0007669"/>
    <property type="project" value="UniProtKB-KW"/>
</dbReference>
<proteinExistence type="predicted"/>
<dbReference type="PANTHER" id="PTHR43537:SF5">
    <property type="entry name" value="UXU OPERON TRANSCRIPTIONAL REGULATOR"/>
    <property type="match status" value="1"/>
</dbReference>
<dbReference type="InterPro" id="IPR036388">
    <property type="entry name" value="WH-like_DNA-bd_sf"/>
</dbReference>
<dbReference type="SMART" id="SM00345">
    <property type="entry name" value="HTH_GNTR"/>
    <property type="match status" value="1"/>
</dbReference>
<comment type="caution">
    <text evidence="5">The sequence shown here is derived from an EMBL/GenBank/DDBJ whole genome shotgun (WGS) entry which is preliminary data.</text>
</comment>
<evidence type="ECO:0000259" key="4">
    <source>
        <dbReference type="PROSITE" id="PS50949"/>
    </source>
</evidence>
<dbReference type="Gene3D" id="1.20.120.530">
    <property type="entry name" value="GntR ligand-binding domain-like"/>
    <property type="match status" value="1"/>
</dbReference>
<keyword evidence="3" id="KW-0804">Transcription</keyword>
<evidence type="ECO:0000313" key="5">
    <source>
        <dbReference type="EMBL" id="GGA78370.1"/>
    </source>
</evidence>
<reference evidence="5" key="1">
    <citation type="journal article" date="2014" name="Int. J. Syst. Evol. Microbiol.">
        <title>Complete genome sequence of Corynebacterium casei LMG S-19264T (=DSM 44701T), isolated from a smear-ripened cheese.</title>
        <authorList>
            <consortium name="US DOE Joint Genome Institute (JGI-PGF)"/>
            <person name="Walter F."/>
            <person name="Albersmeier A."/>
            <person name="Kalinowski J."/>
            <person name="Ruckert C."/>
        </authorList>
    </citation>
    <scope>NUCLEOTIDE SEQUENCE</scope>
    <source>
        <strain evidence="5">CGMCC 1.15320</strain>
    </source>
</reference>
<evidence type="ECO:0000256" key="2">
    <source>
        <dbReference type="ARBA" id="ARBA00023125"/>
    </source>
</evidence>
<dbReference type="GO" id="GO:0003700">
    <property type="term" value="F:DNA-binding transcription factor activity"/>
    <property type="evidence" value="ECO:0007669"/>
    <property type="project" value="InterPro"/>
</dbReference>
<dbReference type="Proteomes" id="UP000636264">
    <property type="component" value="Unassembled WGS sequence"/>
</dbReference>
<keyword evidence="1" id="KW-0805">Transcription regulation</keyword>
<accession>A0A916S036</accession>
<dbReference type="SUPFAM" id="SSF46785">
    <property type="entry name" value="Winged helix' DNA-binding domain"/>
    <property type="match status" value="1"/>
</dbReference>
<sequence>MEPVHKRKLYQEVLDRLIAAISTSEFPPGSQLPSERELMNMIGVGRPSIREAMLTLQQMGLIKISHGERARVINPTPEVIINQISAAMIMLLATSSRGLDELKEARLWLETSLASMATRNATAKDLEALAASVRELQEARGDQARFVAADMGFHGIIADMSGNSMVAAVTKGMLEWLSRFKRELVSVRGKERLTIEEHEKIYKAIAAGDAEAASQAMRDHITRSNKLYWQNNEVARVDSV</sequence>
<feature type="domain" description="HTH gntR-type" evidence="4">
    <location>
        <begin position="7"/>
        <end position="76"/>
    </location>
</feature>
<dbReference type="PANTHER" id="PTHR43537">
    <property type="entry name" value="TRANSCRIPTIONAL REGULATOR, GNTR FAMILY"/>
    <property type="match status" value="1"/>
</dbReference>
<dbReference type="InterPro" id="IPR011711">
    <property type="entry name" value="GntR_C"/>
</dbReference>
<dbReference type="CDD" id="cd07377">
    <property type="entry name" value="WHTH_GntR"/>
    <property type="match status" value="1"/>
</dbReference>
<dbReference type="Pfam" id="PF00392">
    <property type="entry name" value="GntR"/>
    <property type="match status" value="1"/>
</dbReference>
<dbReference type="InterPro" id="IPR008920">
    <property type="entry name" value="TF_FadR/GntR_C"/>
</dbReference>
<dbReference type="InterPro" id="IPR000524">
    <property type="entry name" value="Tscrpt_reg_HTH_GntR"/>
</dbReference>
<dbReference type="EMBL" id="BMIF01000014">
    <property type="protein sequence ID" value="GGA78370.1"/>
    <property type="molecule type" value="Genomic_DNA"/>
</dbReference>
<organism evidence="5 6">
    <name type="scientific">Nitratireductor aestuarii</name>
    <dbReference type="NCBI Taxonomy" id="1735103"/>
    <lineage>
        <taxon>Bacteria</taxon>
        <taxon>Pseudomonadati</taxon>
        <taxon>Pseudomonadota</taxon>
        <taxon>Alphaproteobacteria</taxon>
        <taxon>Hyphomicrobiales</taxon>
        <taxon>Phyllobacteriaceae</taxon>
        <taxon>Nitratireductor</taxon>
    </lineage>
</organism>
<keyword evidence="6" id="KW-1185">Reference proteome</keyword>
<dbReference type="NCBIfam" id="NF003011">
    <property type="entry name" value="PRK03837.1"/>
    <property type="match status" value="1"/>
</dbReference>
<dbReference type="Pfam" id="PF07729">
    <property type="entry name" value="FCD"/>
    <property type="match status" value="1"/>
</dbReference>
<reference evidence="5" key="2">
    <citation type="submission" date="2020-09" db="EMBL/GenBank/DDBJ databases">
        <authorList>
            <person name="Sun Q."/>
            <person name="Zhou Y."/>
        </authorList>
    </citation>
    <scope>NUCLEOTIDE SEQUENCE</scope>
    <source>
        <strain evidence="5">CGMCC 1.15320</strain>
    </source>
</reference>
<dbReference type="AlphaFoldDB" id="A0A916S036"/>
<evidence type="ECO:0000313" key="6">
    <source>
        <dbReference type="Proteomes" id="UP000636264"/>
    </source>
</evidence>
<keyword evidence="2" id="KW-0238">DNA-binding</keyword>
<dbReference type="SMART" id="SM00895">
    <property type="entry name" value="FCD"/>
    <property type="match status" value="1"/>
</dbReference>
<dbReference type="InterPro" id="IPR036390">
    <property type="entry name" value="WH_DNA-bd_sf"/>
</dbReference>
<evidence type="ECO:0000256" key="3">
    <source>
        <dbReference type="ARBA" id="ARBA00023163"/>
    </source>
</evidence>
<protein>
    <submittedName>
        <fullName evidence="5">GntR family transcriptional regulator</fullName>
    </submittedName>
</protein>
<dbReference type="SUPFAM" id="SSF48008">
    <property type="entry name" value="GntR ligand-binding domain-like"/>
    <property type="match status" value="1"/>
</dbReference>